<sequence>MTTELFVPIGRDLGLYDEKNGERFYAVGSSLSPIILTHVEYFAWSKLRYYSSIFQWQEELSVKLKPKFPKLQFEDILLKLLRFNLIMPWHFEDAENSLLVETFATRNGVAYGCENNKWRIGSALKRDNLHLTREQYALWNAAAGSEALIEILSITMTQLGMNDTEVLALLNEQGAKLIKLGLWNVEYLPFMAEGAEDVE</sequence>
<dbReference type="RefSeq" id="WP_073519028.1">
    <property type="nucleotide sequence ID" value="NZ_MPOM01000005.1"/>
</dbReference>
<proteinExistence type="predicted"/>
<organism evidence="1 2">
    <name type="scientific">Bacillus cereus</name>
    <dbReference type="NCBI Taxonomy" id="1396"/>
    <lineage>
        <taxon>Bacteria</taxon>
        <taxon>Bacillati</taxon>
        <taxon>Bacillota</taxon>
        <taxon>Bacilli</taxon>
        <taxon>Bacillales</taxon>
        <taxon>Bacillaceae</taxon>
        <taxon>Bacillus</taxon>
        <taxon>Bacillus cereus group</taxon>
    </lineage>
</organism>
<dbReference type="EMBL" id="MPON01000013">
    <property type="protein sequence ID" value="OKA33159.1"/>
    <property type="molecule type" value="Genomic_DNA"/>
</dbReference>
<evidence type="ECO:0000313" key="1">
    <source>
        <dbReference type="EMBL" id="OKA33159.1"/>
    </source>
</evidence>
<protein>
    <submittedName>
        <fullName evidence="1">Uncharacterized protein</fullName>
    </submittedName>
</protein>
<dbReference type="AlphaFoldDB" id="A0A1C4FN62"/>
<dbReference type="Proteomes" id="UP000186535">
    <property type="component" value="Unassembled WGS sequence"/>
</dbReference>
<evidence type="ECO:0000313" key="2">
    <source>
        <dbReference type="Proteomes" id="UP000186535"/>
    </source>
</evidence>
<reference evidence="1 2" key="1">
    <citation type="submission" date="2016-11" db="EMBL/GenBank/DDBJ databases">
        <title>Identification of Bacillus cereus isolated from egg-white.</title>
        <authorList>
            <person name="Soni A."/>
            <person name="Oey I."/>
            <person name="Silcock P."/>
            <person name="Bremer P."/>
        </authorList>
    </citation>
    <scope>NUCLEOTIDE SEQUENCE [LARGE SCALE GENOMIC DNA]</scope>
    <source>
        <strain evidence="1 2">NZAS03</strain>
    </source>
</reference>
<gene>
    <name evidence="1" type="ORF">BJR07_26560</name>
</gene>
<accession>A0A1C4FN62</accession>
<comment type="caution">
    <text evidence="1">The sequence shown here is derived from an EMBL/GenBank/DDBJ whole genome shotgun (WGS) entry which is preliminary data.</text>
</comment>
<name>A0A1C4FN62_BACCE</name>